<protein>
    <submittedName>
        <fullName evidence="1">Uncharacterized protein</fullName>
    </submittedName>
</protein>
<comment type="caution">
    <text evidence="1">The sequence shown here is derived from an EMBL/GenBank/DDBJ whole genome shotgun (WGS) entry which is preliminary data.</text>
</comment>
<sequence>MESSRRTMPEFMFVVLLLFLTASLRDIRSAAQPLPNEEVEAMRSIASKLQYSNWTVTSDSCSGGIGLNQTLTRNQRGIMVFGSNVTCNCTTTVCHISTIQLKGLNLTGVIPEEFVNLTFLTEIDLSRNYLNGTIPSRFGQLRLRLLSLLGNRLSGSIPEELGDISTLEELVIEDNLLGGQLPQNLGRVSRLRRFLASANNFTGTIPESYGRLTNLEDFRIDGSSLSGRIPDFIGNWTNLTRLDLQGTSMEGPIPSTISQLTRLRELRITDLAGASSSRFPDLQAMTQMQRLSLRNCLLTGSIPEDIGATMTSLAHIDLSFNTLTGSIPNSIQNLQSLVTLFLNNNSLSGDIPDWILQSRQKMDLSYNNFTGSQPWNCRASGVNLVSALSPSASAVSTGAAWCMNDQLTCSSNPNHHTLYINCGGPRTEFEGNEYEEDFTSEQSYFNHIQERWAYSTNGLYMGNDNTPFVSPLSNATGGEIYRTARFSPTSLRYYGLCLRQGSYKVRLHFAEISYTDDMTFSSLGRRYFDISIQGVLQRENFNIVEEANGVGRGTFLDFDNVTVNGTTLEIHLYWAGKGTTAIPDRGVYGPLLSAIAITPNFDVSTGSGLSGGAIAGIVTGSCAFIGLVLALLWKKGYLGGDKEDKELRALELQTGYFSLRQIKTATHNFDPANKIGEGGFGPVYKGVLTDGSEIAVKQLSARSKQGNREFVTEIGMISALQHPNLVKLFGCCIEGKELLLIYEYLENNSLARALFGREDQKLNLDWATRKKICIGIARGLAYLHEESRLKIVHRDIKATNVLLDKDLNAKISDFGLAKLDEEENTHISTRIAGTIGYMAPEYAMRGYLTDKADVYSFGVVALEIVSGKSNTNYRPKEEFVYLLDWAYVLQEQGNLLDLVDPSLGKYSKDEAMKMLYLALLCTNPSPTLRPPMSAVVKMLEGKMPVQPPTVVKRDPANPDMRFKAFELLSHDSQTQVSTISADSLGPRSIDTDAPWADSSIYIDESKESSSSEKKLLPDLYEIDV</sequence>
<evidence type="ECO:0000313" key="1">
    <source>
        <dbReference type="EMBL" id="KAI3675042.1"/>
    </source>
</evidence>
<reference evidence="1 2" key="2">
    <citation type="journal article" date="2022" name="Mol. Ecol. Resour.">
        <title>The genomes of chicory, endive, great burdock and yacon provide insights into Asteraceae paleo-polyploidization history and plant inulin production.</title>
        <authorList>
            <person name="Fan W."/>
            <person name="Wang S."/>
            <person name="Wang H."/>
            <person name="Wang A."/>
            <person name="Jiang F."/>
            <person name="Liu H."/>
            <person name="Zhao H."/>
            <person name="Xu D."/>
            <person name="Zhang Y."/>
        </authorList>
    </citation>
    <scope>NUCLEOTIDE SEQUENCE [LARGE SCALE GENOMIC DNA]</scope>
    <source>
        <strain evidence="2">cv. Yunnan</strain>
        <tissue evidence="1">Leaves</tissue>
    </source>
</reference>
<organism evidence="1 2">
    <name type="scientific">Smallanthus sonchifolius</name>
    <dbReference type="NCBI Taxonomy" id="185202"/>
    <lineage>
        <taxon>Eukaryota</taxon>
        <taxon>Viridiplantae</taxon>
        <taxon>Streptophyta</taxon>
        <taxon>Embryophyta</taxon>
        <taxon>Tracheophyta</taxon>
        <taxon>Spermatophyta</taxon>
        <taxon>Magnoliopsida</taxon>
        <taxon>eudicotyledons</taxon>
        <taxon>Gunneridae</taxon>
        <taxon>Pentapetalae</taxon>
        <taxon>asterids</taxon>
        <taxon>campanulids</taxon>
        <taxon>Asterales</taxon>
        <taxon>Asteraceae</taxon>
        <taxon>Asteroideae</taxon>
        <taxon>Heliantheae alliance</taxon>
        <taxon>Millerieae</taxon>
        <taxon>Smallanthus</taxon>
    </lineage>
</organism>
<dbReference type="EMBL" id="CM042046">
    <property type="protein sequence ID" value="KAI3675042.1"/>
    <property type="molecule type" value="Genomic_DNA"/>
</dbReference>
<dbReference type="Proteomes" id="UP001056120">
    <property type="component" value="Linkage Group LG29"/>
</dbReference>
<name>A0ACB8XU72_9ASTR</name>
<keyword evidence="2" id="KW-1185">Reference proteome</keyword>
<evidence type="ECO:0000313" key="2">
    <source>
        <dbReference type="Proteomes" id="UP001056120"/>
    </source>
</evidence>
<accession>A0ACB8XU72</accession>
<gene>
    <name evidence="1" type="ORF">L1987_84624</name>
</gene>
<reference evidence="2" key="1">
    <citation type="journal article" date="2022" name="Mol. Ecol. Resour.">
        <title>The genomes of chicory, endive, great burdock and yacon provide insights into Asteraceae palaeo-polyploidization history and plant inulin production.</title>
        <authorList>
            <person name="Fan W."/>
            <person name="Wang S."/>
            <person name="Wang H."/>
            <person name="Wang A."/>
            <person name="Jiang F."/>
            <person name="Liu H."/>
            <person name="Zhao H."/>
            <person name="Xu D."/>
            <person name="Zhang Y."/>
        </authorList>
    </citation>
    <scope>NUCLEOTIDE SEQUENCE [LARGE SCALE GENOMIC DNA]</scope>
    <source>
        <strain evidence="2">cv. Yunnan</strain>
    </source>
</reference>
<proteinExistence type="predicted"/>